<accession>A0A1Y1S191</accession>
<protein>
    <recommendedName>
        <fullName evidence="1">Peptidase C39-like domain-containing protein</fullName>
    </recommendedName>
</protein>
<dbReference type="Proteomes" id="UP000192343">
    <property type="component" value="Unassembled WGS sequence"/>
</dbReference>
<evidence type="ECO:0000313" key="3">
    <source>
        <dbReference type="Proteomes" id="UP000192343"/>
    </source>
</evidence>
<organism evidence="2 3">
    <name type="scientific">Marispirochaeta aestuarii</name>
    <dbReference type="NCBI Taxonomy" id="1963862"/>
    <lineage>
        <taxon>Bacteria</taxon>
        <taxon>Pseudomonadati</taxon>
        <taxon>Spirochaetota</taxon>
        <taxon>Spirochaetia</taxon>
        <taxon>Spirochaetales</taxon>
        <taxon>Spirochaetaceae</taxon>
        <taxon>Marispirochaeta</taxon>
    </lineage>
</organism>
<reference evidence="2 3" key="1">
    <citation type="submission" date="2017-03" db="EMBL/GenBank/DDBJ databases">
        <title>Draft Genome sequence of Marispirochaeta sp. strain JC444.</title>
        <authorList>
            <person name="Shivani Y."/>
            <person name="Subhash Y."/>
            <person name="Sasikala C."/>
            <person name="Ramana C."/>
        </authorList>
    </citation>
    <scope>NUCLEOTIDE SEQUENCE [LARGE SCALE GENOMIC DNA]</scope>
    <source>
        <strain evidence="2 3">JC444</strain>
    </source>
</reference>
<name>A0A1Y1S191_9SPIO</name>
<dbReference type="AlphaFoldDB" id="A0A1Y1S191"/>
<gene>
    <name evidence="2" type="ORF">B4O97_03520</name>
</gene>
<sequence>MPPILRPTTRHQGAAVIKGTPYWNDPYRYYTQVNNALEEVLRRYKAEESAVTCGPTTAINCLASIGAEIDTLTPAGWSPQPEDVLTLWFHDQRNWPVLSEVRKETRPDDTKYSPHEVPQYYPTAVKEVFGVECVFRWIFDFQEIADIVSSGRAVQIAKKKPGHYIAVVAYDDFTEQLIINDPYPQFYVNNNGFNQHLSKHEYSFNIQPYAIIYGEGK</sequence>
<dbReference type="STRING" id="1963862.B4O97_03520"/>
<dbReference type="Pfam" id="PF13529">
    <property type="entry name" value="Peptidase_C39_2"/>
    <property type="match status" value="1"/>
</dbReference>
<evidence type="ECO:0000259" key="1">
    <source>
        <dbReference type="Pfam" id="PF13529"/>
    </source>
</evidence>
<comment type="caution">
    <text evidence="2">The sequence shown here is derived from an EMBL/GenBank/DDBJ whole genome shotgun (WGS) entry which is preliminary data.</text>
</comment>
<keyword evidence="3" id="KW-1185">Reference proteome</keyword>
<dbReference type="InterPro" id="IPR039564">
    <property type="entry name" value="Peptidase_C39-like"/>
</dbReference>
<proteinExistence type="predicted"/>
<dbReference type="EMBL" id="MWQY01000003">
    <property type="protein sequence ID" value="ORC37272.1"/>
    <property type="molecule type" value="Genomic_DNA"/>
</dbReference>
<evidence type="ECO:0000313" key="2">
    <source>
        <dbReference type="EMBL" id="ORC37272.1"/>
    </source>
</evidence>
<feature type="domain" description="Peptidase C39-like" evidence="1">
    <location>
        <begin position="29"/>
        <end position="183"/>
    </location>
</feature>